<keyword evidence="6 7" id="KW-0472">Membrane</keyword>
<dbReference type="GO" id="GO:0016020">
    <property type="term" value="C:membrane"/>
    <property type="evidence" value="ECO:0007669"/>
    <property type="project" value="UniProtKB-SubCell"/>
</dbReference>
<comment type="subcellular location">
    <subcellularLocation>
        <location evidence="1 7">Membrane</location>
        <topology evidence="1 7">Multi-pass membrane protein</topology>
    </subcellularLocation>
</comment>
<evidence type="ECO:0000256" key="2">
    <source>
        <dbReference type="ARBA" id="ARBA00006213"/>
    </source>
</evidence>
<evidence type="ECO:0000256" key="3">
    <source>
        <dbReference type="ARBA" id="ARBA00022448"/>
    </source>
</evidence>
<feature type="region of interest" description="Disordered" evidence="8">
    <location>
        <begin position="1"/>
        <end position="27"/>
    </location>
</feature>
<feature type="transmembrane region" description="Helical" evidence="7">
    <location>
        <begin position="164"/>
        <end position="184"/>
    </location>
</feature>
<dbReference type="SUPFAM" id="SSF103481">
    <property type="entry name" value="Multidrug resistance efflux transporter EmrE"/>
    <property type="match status" value="1"/>
</dbReference>
<dbReference type="InterPro" id="IPR030182">
    <property type="entry name" value="PUP_plant"/>
</dbReference>
<sequence length="368" mass="40894">MEDPNQLTTTCITTTTTTTTPSPEKPPPAATKTLLILNCILLSIGNCGGPLILRLYFIHHGHRLWLITNIQTIGWPFILTILITLHLHRRRRNTTRHPPPFIHMRGRLFFAAAFIGVLTGADNYLYSYGVAHLPISTYALINATRLVFMAAFAFVLVRQRFTAYSINAVVLLTVGSAVLAMQGSGDRPDGEGKGEYVMGFVMTAAAAAVYGLVSPLVELTYKKAKQVMTYTLVLEVQMVMCVFATVFCTVGMIFDNDIKVISREAEDFGLGKINYYMILSISVVLWQCFFLGAIGVIFYGSSLLLGVIVTIQIPVTEILGVIFYKEKFKTEKGVALVLSIWGFISYFYGEYKHMKISKDDIQSTHEVA</sequence>
<keyword evidence="10" id="KW-1185">Reference proteome</keyword>
<evidence type="ECO:0000256" key="8">
    <source>
        <dbReference type="SAM" id="MobiDB-lite"/>
    </source>
</evidence>
<evidence type="ECO:0000256" key="7">
    <source>
        <dbReference type="RuleBase" id="RU368015"/>
    </source>
</evidence>
<comment type="caution">
    <text evidence="9">The sequence shown here is derived from an EMBL/GenBank/DDBJ whole genome shotgun (WGS) entry which is preliminary data.</text>
</comment>
<evidence type="ECO:0000256" key="6">
    <source>
        <dbReference type="ARBA" id="ARBA00023136"/>
    </source>
</evidence>
<keyword evidence="4 7" id="KW-0812">Transmembrane</keyword>
<feature type="transmembrane region" description="Helical" evidence="7">
    <location>
        <begin position="229"/>
        <end position="253"/>
    </location>
</feature>
<evidence type="ECO:0000256" key="5">
    <source>
        <dbReference type="ARBA" id="ARBA00022989"/>
    </source>
</evidence>
<feature type="transmembrane region" description="Helical" evidence="7">
    <location>
        <begin position="64"/>
        <end position="87"/>
    </location>
</feature>
<feature type="transmembrane region" description="Helical" evidence="7">
    <location>
        <begin position="303"/>
        <end position="324"/>
    </location>
</feature>
<protein>
    <recommendedName>
        <fullName evidence="7">Probable purine permease</fullName>
    </recommendedName>
</protein>
<evidence type="ECO:0000313" key="9">
    <source>
        <dbReference type="EMBL" id="KAJ9560459.1"/>
    </source>
</evidence>
<feature type="transmembrane region" description="Helical" evidence="7">
    <location>
        <begin position="330"/>
        <end position="348"/>
    </location>
</feature>
<evidence type="ECO:0000256" key="1">
    <source>
        <dbReference type="ARBA" id="ARBA00004141"/>
    </source>
</evidence>
<feature type="compositionally biased region" description="Low complexity" evidence="8">
    <location>
        <begin position="8"/>
        <end position="22"/>
    </location>
</feature>
<feature type="transmembrane region" description="Helical" evidence="7">
    <location>
        <begin position="273"/>
        <end position="296"/>
    </location>
</feature>
<dbReference type="Pfam" id="PF16913">
    <property type="entry name" value="PUNUT"/>
    <property type="match status" value="1"/>
</dbReference>
<feature type="transmembrane region" description="Helical" evidence="7">
    <location>
        <begin position="35"/>
        <end position="58"/>
    </location>
</feature>
<dbReference type="InterPro" id="IPR037185">
    <property type="entry name" value="EmrE-like"/>
</dbReference>
<evidence type="ECO:0000256" key="4">
    <source>
        <dbReference type="ARBA" id="ARBA00022692"/>
    </source>
</evidence>
<keyword evidence="3 7" id="KW-0813">Transport</keyword>
<feature type="transmembrane region" description="Helical" evidence="7">
    <location>
        <begin position="196"/>
        <end position="217"/>
    </location>
</feature>
<gene>
    <name evidence="9" type="ORF">OSB04_005619</name>
</gene>
<feature type="transmembrane region" description="Helical" evidence="7">
    <location>
        <begin position="138"/>
        <end position="157"/>
    </location>
</feature>
<evidence type="ECO:0000313" key="10">
    <source>
        <dbReference type="Proteomes" id="UP001172457"/>
    </source>
</evidence>
<feature type="transmembrane region" description="Helical" evidence="7">
    <location>
        <begin position="108"/>
        <end position="126"/>
    </location>
</feature>
<organism evidence="9 10">
    <name type="scientific">Centaurea solstitialis</name>
    <name type="common">yellow star-thistle</name>
    <dbReference type="NCBI Taxonomy" id="347529"/>
    <lineage>
        <taxon>Eukaryota</taxon>
        <taxon>Viridiplantae</taxon>
        <taxon>Streptophyta</taxon>
        <taxon>Embryophyta</taxon>
        <taxon>Tracheophyta</taxon>
        <taxon>Spermatophyta</taxon>
        <taxon>Magnoliopsida</taxon>
        <taxon>eudicotyledons</taxon>
        <taxon>Gunneridae</taxon>
        <taxon>Pentapetalae</taxon>
        <taxon>asterids</taxon>
        <taxon>campanulids</taxon>
        <taxon>Asterales</taxon>
        <taxon>Asteraceae</taxon>
        <taxon>Carduoideae</taxon>
        <taxon>Cardueae</taxon>
        <taxon>Centaureinae</taxon>
        <taxon>Centaurea</taxon>
    </lineage>
</organism>
<dbReference type="PANTHER" id="PTHR31376">
    <property type="entry name" value="OS09G0467300 PROTEIN-RELATED"/>
    <property type="match status" value="1"/>
</dbReference>
<dbReference type="AlphaFoldDB" id="A0AA38TGF2"/>
<dbReference type="PANTHER" id="PTHR31376:SF89">
    <property type="entry name" value="PURINE PERMEASE-RELATED"/>
    <property type="match status" value="1"/>
</dbReference>
<dbReference type="EMBL" id="JARYMX010000002">
    <property type="protein sequence ID" value="KAJ9560459.1"/>
    <property type="molecule type" value="Genomic_DNA"/>
</dbReference>
<dbReference type="GO" id="GO:0005345">
    <property type="term" value="F:purine nucleobase transmembrane transporter activity"/>
    <property type="evidence" value="ECO:0007669"/>
    <property type="project" value="UniProtKB-UniRule"/>
</dbReference>
<keyword evidence="5 7" id="KW-1133">Transmembrane helix</keyword>
<accession>A0AA38TGF2</accession>
<comment type="similarity">
    <text evidence="2 7">Belongs to the purine permeases (TC 2.A.7.14) family.</text>
</comment>
<dbReference type="Proteomes" id="UP001172457">
    <property type="component" value="Chromosome 2"/>
</dbReference>
<reference evidence="9" key="1">
    <citation type="submission" date="2023-03" db="EMBL/GenBank/DDBJ databases">
        <title>Chromosome-scale reference genome and RAD-based genetic map of yellow starthistle (Centaurea solstitialis) reveal putative structural variation and QTLs associated with invader traits.</title>
        <authorList>
            <person name="Reatini B."/>
            <person name="Cang F.A."/>
            <person name="Jiang Q."/>
            <person name="Mckibben M.T.W."/>
            <person name="Barker M.S."/>
            <person name="Rieseberg L.H."/>
            <person name="Dlugosch K.M."/>
        </authorList>
    </citation>
    <scope>NUCLEOTIDE SEQUENCE</scope>
    <source>
        <strain evidence="9">CAN-66</strain>
        <tissue evidence="9">Leaf</tissue>
    </source>
</reference>
<dbReference type="GO" id="GO:0015211">
    <property type="term" value="F:purine nucleoside transmembrane transporter activity"/>
    <property type="evidence" value="ECO:0007669"/>
    <property type="project" value="UniProtKB-UniRule"/>
</dbReference>
<proteinExistence type="inferred from homology"/>
<name>A0AA38TGF2_9ASTR</name>